<protein>
    <recommendedName>
        <fullName evidence="5">Carboxypeptidase regulatory-like domain-containing protein</fullName>
    </recommendedName>
</protein>
<dbReference type="AlphaFoldDB" id="A0A7W8JTD9"/>
<feature type="region of interest" description="Disordered" evidence="1">
    <location>
        <begin position="25"/>
        <end position="53"/>
    </location>
</feature>
<dbReference type="RefSeq" id="WP_229789859.1">
    <property type="nucleotide sequence ID" value="NZ_JACHFL010000004.1"/>
</dbReference>
<dbReference type="Proteomes" id="UP000552709">
    <property type="component" value="Unassembled WGS sequence"/>
</dbReference>
<evidence type="ECO:0000313" key="4">
    <source>
        <dbReference type="Proteomes" id="UP000552709"/>
    </source>
</evidence>
<gene>
    <name evidence="3" type="ORF">HNQ08_001954</name>
</gene>
<feature type="signal peptide" evidence="2">
    <location>
        <begin position="1"/>
        <end position="24"/>
    </location>
</feature>
<reference evidence="3 4" key="1">
    <citation type="submission" date="2020-08" db="EMBL/GenBank/DDBJ databases">
        <title>Genomic Encyclopedia of Type Strains, Phase IV (KMG-IV): sequencing the most valuable type-strain genomes for metagenomic binning, comparative biology and taxonomic classification.</title>
        <authorList>
            <person name="Goeker M."/>
        </authorList>
    </citation>
    <scope>NUCLEOTIDE SEQUENCE [LARGE SCALE GENOMIC DNA]</scope>
    <source>
        <strain evidence="3 4">DSM 27939</strain>
    </source>
</reference>
<proteinExistence type="predicted"/>
<evidence type="ECO:0000256" key="1">
    <source>
        <dbReference type="SAM" id="MobiDB-lite"/>
    </source>
</evidence>
<comment type="caution">
    <text evidence="3">The sequence shown here is derived from an EMBL/GenBank/DDBJ whole genome shotgun (WGS) entry which is preliminary data.</text>
</comment>
<keyword evidence="2" id="KW-0732">Signal</keyword>
<accession>A0A7W8JTD9</accession>
<evidence type="ECO:0000256" key="2">
    <source>
        <dbReference type="SAM" id="SignalP"/>
    </source>
</evidence>
<evidence type="ECO:0008006" key="5">
    <source>
        <dbReference type="Google" id="ProtNLM"/>
    </source>
</evidence>
<evidence type="ECO:0000313" key="3">
    <source>
        <dbReference type="EMBL" id="MBB5362856.1"/>
    </source>
</evidence>
<organism evidence="3 4">
    <name type="scientific">Deinococcus humi</name>
    <dbReference type="NCBI Taxonomy" id="662880"/>
    <lineage>
        <taxon>Bacteria</taxon>
        <taxon>Thermotogati</taxon>
        <taxon>Deinococcota</taxon>
        <taxon>Deinococci</taxon>
        <taxon>Deinococcales</taxon>
        <taxon>Deinococcaceae</taxon>
        <taxon>Deinococcus</taxon>
    </lineage>
</organism>
<dbReference type="EMBL" id="JACHFL010000004">
    <property type="protein sequence ID" value="MBB5362856.1"/>
    <property type="molecule type" value="Genomic_DNA"/>
</dbReference>
<name>A0A7W8JTD9_9DEIO</name>
<dbReference type="PROSITE" id="PS51257">
    <property type="entry name" value="PROKAR_LIPOPROTEIN"/>
    <property type="match status" value="1"/>
</dbReference>
<feature type="chain" id="PRO_5031218460" description="Carboxypeptidase regulatory-like domain-containing protein" evidence="2">
    <location>
        <begin position="25"/>
        <end position="265"/>
    </location>
</feature>
<sequence>MKLKLSRITLIFATLASASLTACGAPPPVSPPTQNQNPKPSPEPNPNPGTARPFHMMGVVKNSQGKPLANVQVGADNTVIDGSEVWTVTDGQGHYDLDFSNFPILNSWTATANFPVNYHGQPYTFYPEVDTTAPFLGQDGAVRNFTLKLTGPSSGGGYHGALLYANYGLSEAGEMPEFNDVEYQLMPDGPLIDGTTGDSFTLKWAQLPFEVPQGRYTITARSLSGKGPLWLKTRGGSYGPSATLNMEYTAGTGMTLSVDIVHPHQ</sequence>
<keyword evidence="4" id="KW-1185">Reference proteome</keyword>